<keyword evidence="4" id="KW-0808">Transferase</keyword>
<dbReference type="Gene3D" id="3.40.50.12580">
    <property type="match status" value="1"/>
</dbReference>
<protein>
    <submittedName>
        <fullName evidence="8">CDP-glycerol:poly(Glycerophosphate) glycerophosphotransferase</fullName>
    </submittedName>
</protein>
<name>G8PE01_PEDCP</name>
<gene>
    <name evidence="8" type="ordered locus">PECL_1254</name>
</gene>
<dbReference type="Gene3D" id="3.40.50.11820">
    <property type="match status" value="1"/>
</dbReference>
<comment type="similarity">
    <text evidence="2">Belongs to the CDP-glycerol glycerophosphotransferase family.</text>
</comment>
<feature type="transmembrane region" description="Helical" evidence="7">
    <location>
        <begin position="12"/>
        <end position="35"/>
    </location>
</feature>
<evidence type="ECO:0000256" key="3">
    <source>
        <dbReference type="ARBA" id="ARBA00022475"/>
    </source>
</evidence>
<dbReference type="STRING" id="701521.PECL_1254"/>
<dbReference type="InterPro" id="IPR051612">
    <property type="entry name" value="Teichoic_Acid_Biosynth"/>
</dbReference>
<comment type="subcellular location">
    <subcellularLocation>
        <location evidence="1">Cell membrane</location>
        <topology evidence="1">Peripheral membrane protein</topology>
    </subcellularLocation>
</comment>
<dbReference type="eggNOG" id="COG1887">
    <property type="taxonomic scope" value="Bacteria"/>
</dbReference>
<dbReference type="GO" id="GO:0005886">
    <property type="term" value="C:plasma membrane"/>
    <property type="evidence" value="ECO:0007669"/>
    <property type="project" value="UniProtKB-SubCell"/>
</dbReference>
<sequence>MKKRLAFIVKHSLLLKKLFVFCGSLFFKILGLFVYTDKRLVLVVANGGNSFGGSPYEIYQYMKKDDRYKKYNFIWAFNEPQKFENLGLRVVKFDSFRYFITALKAKYWITDINIERSLNFKKKGTKYLNTWHGVALKRIGNDDKNSGHYDSANIDYLCVSGRHDESVYKSALNASENSFLKVGMPRNDELTNSNDKNLDMLKEDIGIPTDKKVILYAPTWRDSNDGGRNFQIDLPVNFKKWEKELGNEYVVLLRAHDRTTKMLNVEFNDFIFDFSKYTKLNELLEITDVLITDYSSIVFDYLLLRKPFICFGYDYDEYKKERGFYFDPEKVYPGGVLKNEEQVLDRLKSKFFDQSEEDFDEMIGRFMNYTNGHATERCVEALFGKK</sequence>
<reference evidence="8 9" key="1">
    <citation type="journal article" date="2012" name="J. Bacteriol.">
        <title>Complete Genome Sequence of the Beer Spoilage Organism Pediococcus claussenii ATCC BAA-344T.</title>
        <authorList>
            <person name="Pittet V."/>
            <person name="Abegunde T."/>
            <person name="Marfleet T."/>
            <person name="Haakensen M."/>
            <person name="Morrow K."/>
            <person name="Jayaprakash T."/>
            <person name="Schroeder K."/>
            <person name="Trost B."/>
            <person name="Byrns S."/>
            <person name="Bergsveinson J."/>
            <person name="Kusalik A."/>
            <person name="Ziola B."/>
        </authorList>
    </citation>
    <scope>NUCLEOTIDE SEQUENCE [LARGE SCALE GENOMIC DNA]</scope>
    <source>
        <strain evidence="8 9">ATCC BAA-344</strain>
    </source>
</reference>
<dbReference type="InterPro" id="IPR043149">
    <property type="entry name" value="TagF_N"/>
</dbReference>
<keyword evidence="5" id="KW-0777">Teichoic acid biosynthesis</keyword>
<keyword evidence="6 7" id="KW-0472">Membrane</keyword>
<dbReference type="PATRIC" id="fig|701521.8.peg.1166"/>
<dbReference type="RefSeq" id="WP_014215682.1">
    <property type="nucleotide sequence ID" value="NC_016605.1"/>
</dbReference>
<dbReference type="HOGENOM" id="CLU_029598_1_1_9"/>
<dbReference type="InterPro" id="IPR007554">
    <property type="entry name" value="Glycerophosphate_synth"/>
</dbReference>
<evidence type="ECO:0000313" key="8">
    <source>
        <dbReference type="EMBL" id="AEV95486.1"/>
    </source>
</evidence>
<dbReference type="PANTHER" id="PTHR37316">
    <property type="entry name" value="TEICHOIC ACID GLYCEROL-PHOSPHATE PRIMASE"/>
    <property type="match status" value="1"/>
</dbReference>
<evidence type="ECO:0000256" key="7">
    <source>
        <dbReference type="SAM" id="Phobius"/>
    </source>
</evidence>
<dbReference type="SUPFAM" id="SSF53756">
    <property type="entry name" value="UDP-Glycosyltransferase/glycogen phosphorylase"/>
    <property type="match status" value="1"/>
</dbReference>
<evidence type="ECO:0000256" key="1">
    <source>
        <dbReference type="ARBA" id="ARBA00004202"/>
    </source>
</evidence>
<dbReference type="EMBL" id="CP003137">
    <property type="protein sequence ID" value="AEV95486.1"/>
    <property type="molecule type" value="Genomic_DNA"/>
</dbReference>
<dbReference type="GO" id="GO:0019350">
    <property type="term" value="P:teichoic acid biosynthetic process"/>
    <property type="evidence" value="ECO:0007669"/>
    <property type="project" value="UniProtKB-KW"/>
</dbReference>
<evidence type="ECO:0000313" key="9">
    <source>
        <dbReference type="Proteomes" id="UP000005444"/>
    </source>
</evidence>
<dbReference type="KEGG" id="pce:PECL_1254"/>
<keyword evidence="7" id="KW-0812">Transmembrane</keyword>
<evidence type="ECO:0000256" key="6">
    <source>
        <dbReference type="ARBA" id="ARBA00023136"/>
    </source>
</evidence>
<dbReference type="AlphaFoldDB" id="G8PE01"/>
<keyword evidence="7" id="KW-1133">Transmembrane helix</keyword>
<proteinExistence type="inferred from homology"/>
<dbReference type="Proteomes" id="UP000005444">
    <property type="component" value="Chromosome"/>
</dbReference>
<dbReference type="GO" id="GO:0047355">
    <property type="term" value="F:CDP-glycerol glycerophosphotransferase activity"/>
    <property type="evidence" value="ECO:0007669"/>
    <property type="project" value="InterPro"/>
</dbReference>
<accession>G8PE01</accession>
<dbReference type="InterPro" id="IPR043148">
    <property type="entry name" value="TagF_C"/>
</dbReference>
<keyword evidence="9" id="KW-1185">Reference proteome</keyword>
<evidence type="ECO:0000256" key="2">
    <source>
        <dbReference type="ARBA" id="ARBA00010488"/>
    </source>
</evidence>
<evidence type="ECO:0000256" key="4">
    <source>
        <dbReference type="ARBA" id="ARBA00022679"/>
    </source>
</evidence>
<dbReference type="Pfam" id="PF04464">
    <property type="entry name" value="Glyphos_transf"/>
    <property type="match status" value="1"/>
</dbReference>
<dbReference type="PANTHER" id="PTHR37316:SF3">
    <property type="entry name" value="TEICHOIC ACID GLYCEROL-PHOSPHATE TRANSFERASE"/>
    <property type="match status" value="1"/>
</dbReference>
<organism evidence="8 9">
    <name type="scientific">Pediococcus claussenii (strain ATCC BAA-344 / DSM 14800 / JCM 18046 / KCTC 3811 / LMG 21948 / P06)</name>
    <dbReference type="NCBI Taxonomy" id="701521"/>
    <lineage>
        <taxon>Bacteria</taxon>
        <taxon>Bacillati</taxon>
        <taxon>Bacillota</taxon>
        <taxon>Bacilli</taxon>
        <taxon>Lactobacillales</taxon>
        <taxon>Lactobacillaceae</taxon>
        <taxon>Pediococcus</taxon>
    </lineage>
</organism>
<keyword evidence="3" id="KW-1003">Cell membrane</keyword>
<evidence type="ECO:0000256" key="5">
    <source>
        <dbReference type="ARBA" id="ARBA00022944"/>
    </source>
</evidence>